<comment type="caution">
    <text evidence="2">The sequence shown here is derived from an EMBL/GenBank/DDBJ whole genome shotgun (WGS) entry which is preliminary data.</text>
</comment>
<reference evidence="2 3" key="1">
    <citation type="submission" date="2020-04" db="EMBL/GenBank/DDBJ databases">
        <authorList>
            <person name="Yoon J."/>
        </authorList>
    </citation>
    <scope>NUCLEOTIDE SEQUENCE [LARGE SCALE GENOMIC DNA]</scope>
    <source>
        <strain evidence="2 3">DJ-13</strain>
    </source>
</reference>
<keyword evidence="3" id="KW-1185">Reference proteome</keyword>
<feature type="transmembrane region" description="Helical" evidence="1">
    <location>
        <begin position="12"/>
        <end position="32"/>
    </location>
</feature>
<sequence length="723" mass="84419">MDKNKARVKKWLKVFQYLAGYLVAAWTFLQFVEWILDRYNISPYWVDIFLWFFVGIIPSLLIYLYHQDRINQRILKLREKIIFPLNLVLVFIGLYFGFGTSDLGATTKEVSYLDAMGELNETTVTKEEFRTQLPIFNFTNLTDDEELNWMGEGIAELLFYDLLQDKNITPDQNWAENTTDKVMESSFISDIYVDGEFEKKDGKFSITSSIRSSKNGAVINSKTFEGDDFLDLVDEISHFIKISVDIPETNKLQYIDLGIKEFVSTSVPAIKNFVRGNYEEATALDSTFALAYLRSSRRDITYSKGKIDEQALAEKAYRYRERLPYDMQMEAMANRYLAYDKFDEAKELVEMQLEISPQNRFLNNLLYGIHGETKDIEAYFDTAQKRFEASKSMYNIENMADASLVVGEYDRYIQMVDFYSKLNPRNNFIFPYKLVPELLKKDAEAAKETLKKTKLLHPGQDNINAAFDAAVTFLEKEETVDLNYFEGIYRSQLSEALVKFWIVEDRLLYHYSNQTIETTMPTGKTSLVVGMPNGFTGEYEFYSDKNGIAYGAKVTENYYNGGTNVYWIWKLDDSIRKAEEHLLNEDYDKAEVAYQEAITKNPNHFYLKNTLQHIQYVKSIDSLDLQKQFNDVVGLYSKEGVENTRKLFVKDGKLMYKREGIPSKQLLPISRNRYMNLNSLRLHFEFDYEDDEAVASYSLLYDAETDKWENYGPELNYLYKEKK</sequence>
<keyword evidence="1" id="KW-1133">Transmembrane helix</keyword>
<organism evidence="2 3">
    <name type="scientific">Croceivirga thetidis</name>
    <dbReference type="NCBI Taxonomy" id="2721623"/>
    <lineage>
        <taxon>Bacteria</taxon>
        <taxon>Pseudomonadati</taxon>
        <taxon>Bacteroidota</taxon>
        <taxon>Flavobacteriia</taxon>
        <taxon>Flavobacteriales</taxon>
        <taxon>Flavobacteriaceae</taxon>
        <taxon>Croceivirga</taxon>
    </lineage>
</organism>
<keyword evidence="1" id="KW-0812">Transmembrane</keyword>
<evidence type="ECO:0000313" key="2">
    <source>
        <dbReference type="EMBL" id="NKI32460.1"/>
    </source>
</evidence>
<dbReference type="EMBL" id="JAAWWL010000002">
    <property type="protein sequence ID" value="NKI32460.1"/>
    <property type="molecule type" value="Genomic_DNA"/>
</dbReference>
<dbReference type="RefSeq" id="WP_168552659.1">
    <property type="nucleotide sequence ID" value="NZ_JAAWWL010000002.1"/>
</dbReference>
<proteinExistence type="predicted"/>
<feature type="transmembrane region" description="Helical" evidence="1">
    <location>
        <begin position="81"/>
        <end position="98"/>
    </location>
</feature>
<accession>A0ABX1GU59</accession>
<keyword evidence="1" id="KW-0472">Membrane</keyword>
<evidence type="ECO:0000313" key="3">
    <source>
        <dbReference type="Proteomes" id="UP000718451"/>
    </source>
</evidence>
<dbReference type="Proteomes" id="UP000718451">
    <property type="component" value="Unassembled WGS sequence"/>
</dbReference>
<evidence type="ECO:0008006" key="4">
    <source>
        <dbReference type="Google" id="ProtNLM"/>
    </source>
</evidence>
<protein>
    <recommendedName>
        <fullName evidence="4">Tetratricopeptide repeat protein</fullName>
    </recommendedName>
</protein>
<gene>
    <name evidence="2" type="ORF">HCU67_10930</name>
</gene>
<evidence type="ECO:0000256" key="1">
    <source>
        <dbReference type="SAM" id="Phobius"/>
    </source>
</evidence>
<name>A0ABX1GU59_9FLAO</name>
<feature type="transmembrane region" description="Helical" evidence="1">
    <location>
        <begin position="44"/>
        <end position="65"/>
    </location>
</feature>